<feature type="region of interest" description="Disordered" evidence="1">
    <location>
        <begin position="1"/>
        <end position="23"/>
    </location>
</feature>
<feature type="region of interest" description="Disordered" evidence="1">
    <location>
        <begin position="50"/>
        <end position="91"/>
    </location>
</feature>
<reference evidence="2 3" key="1">
    <citation type="submission" date="2023-03" db="EMBL/GenBank/DDBJ databases">
        <title>High-quality genome of Scylla paramamosain provides insights in environmental adaptation.</title>
        <authorList>
            <person name="Zhang L."/>
        </authorList>
    </citation>
    <scope>NUCLEOTIDE SEQUENCE [LARGE SCALE GENOMIC DNA]</scope>
    <source>
        <strain evidence="2">LZ_2023a</strain>
        <tissue evidence="2">Muscle</tissue>
    </source>
</reference>
<feature type="compositionally biased region" description="Polar residues" evidence="1">
    <location>
        <begin position="78"/>
        <end position="87"/>
    </location>
</feature>
<protein>
    <submittedName>
        <fullName evidence="2">Uncharacterized protein</fullName>
    </submittedName>
</protein>
<name>A0AAW0TLB5_SCYPA</name>
<comment type="caution">
    <text evidence="2">The sequence shown here is derived from an EMBL/GenBank/DDBJ whole genome shotgun (WGS) entry which is preliminary data.</text>
</comment>
<proteinExistence type="predicted"/>
<evidence type="ECO:0000313" key="3">
    <source>
        <dbReference type="Proteomes" id="UP001487740"/>
    </source>
</evidence>
<dbReference type="EMBL" id="JARAKH010000030">
    <property type="protein sequence ID" value="KAK8387450.1"/>
    <property type="molecule type" value="Genomic_DNA"/>
</dbReference>
<sequence length="205" mass="21935">MKMITSASPTVTLQPASQPVSMNHNSKNYMPFYRLSLSFRSIAATTVAKPRQARSTFSPSPPEREKVSPSVTPRKHSSPLSQSSSGEAQVEAGEVLPGVVTTRPASCSQEETRPKKLPRQVAAQISRKQVEGRMRVAAAGVAGLAWLGAQAKEVVNPAGGKEEKLVTRATCLACCAAPSHLRLASAGGALLRTPGWRMTFIEERQ</sequence>
<organism evidence="2 3">
    <name type="scientific">Scylla paramamosain</name>
    <name type="common">Mud crab</name>
    <dbReference type="NCBI Taxonomy" id="85552"/>
    <lineage>
        <taxon>Eukaryota</taxon>
        <taxon>Metazoa</taxon>
        <taxon>Ecdysozoa</taxon>
        <taxon>Arthropoda</taxon>
        <taxon>Crustacea</taxon>
        <taxon>Multicrustacea</taxon>
        <taxon>Malacostraca</taxon>
        <taxon>Eumalacostraca</taxon>
        <taxon>Eucarida</taxon>
        <taxon>Decapoda</taxon>
        <taxon>Pleocyemata</taxon>
        <taxon>Brachyura</taxon>
        <taxon>Eubrachyura</taxon>
        <taxon>Portunoidea</taxon>
        <taxon>Portunidae</taxon>
        <taxon>Portuninae</taxon>
        <taxon>Scylla</taxon>
    </lineage>
</organism>
<dbReference type="AlphaFoldDB" id="A0AAW0TLB5"/>
<accession>A0AAW0TLB5</accession>
<evidence type="ECO:0000313" key="2">
    <source>
        <dbReference type="EMBL" id="KAK8387450.1"/>
    </source>
</evidence>
<dbReference type="Proteomes" id="UP001487740">
    <property type="component" value="Unassembled WGS sequence"/>
</dbReference>
<evidence type="ECO:0000256" key="1">
    <source>
        <dbReference type="SAM" id="MobiDB-lite"/>
    </source>
</evidence>
<keyword evidence="3" id="KW-1185">Reference proteome</keyword>
<gene>
    <name evidence="2" type="ORF">O3P69_018185</name>
</gene>